<keyword evidence="3" id="KW-1185">Reference proteome</keyword>
<reference evidence="2" key="1">
    <citation type="journal article" date="2020" name="Stud. Mycol.">
        <title>101 Dothideomycetes genomes: a test case for predicting lifestyles and emergence of pathogens.</title>
        <authorList>
            <person name="Haridas S."/>
            <person name="Albert R."/>
            <person name="Binder M."/>
            <person name="Bloem J."/>
            <person name="Labutti K."/>
            <person name="Salamov A."/>
            <person name="Andreopoulos B."/>
            <person name="Baker S."/>
            <person name="Barry K."/>
            <person name="Bills G."/>
            <person name="Bluhm B."/>
            <person name="Cannon C."/>
            <person name="Castanera R."/>
            <person name="Culley D."/>
            <person name="Daum C."/>
            <person name="Ezra D."/>
            <person name="Gonzalez J."/>
            <person name="Henrissat B."/>
            <person name="Kuo A."/>
            <person name="Liang C."/>
            <person name="Lipzen A."/>
            <person name="Lutzoni F."/>
            <person name="Magnuson J."/>
            <person name="Mondo S."/>
            <person name="Nolan M."/>
            <person name="Ohm R."/>
            <person name="Pangilinan J."/>
            <person name="Park H.-J."/>
            <person name="Ramirez L."/>
            <person name="Alfaro M."/>
            <person name="Sun H."/>
            <person name="Tritt A."/>
            <person name="Yoshinaga Y."/>
            <person name="Zwiers L.-H."/>
            <person name="Turgeon B."/>
            <person name="Goodwin S."/>
            <person name="Spatafora J."/>
            <person name="Crous P."/>
            <person name="Grigoriev I."/>
        </authorList>
    </citation>
    <scope>NUCLEOTIDE SEQUENCE</scope>
    <source>
        <strain evidence="2">CBS 122367</strain>
    </source>
</reference>
<proteinExistence type="predicted"/>
<protein>
    <submittedName>
        <fullName evidence="2">Uncharacterized protein</fullName>
    </submittedName>
</protein>
<sequence length="265" mass="29934">MEFYFLSNGVPDQMKTREALALYGFREQYKLRARAERILGLVTRSGSSDGDRTICIGRDRHAVSSLSVKLSAQASEKKANQLKAKKVQAMATHQAFARTVKEGSPNMTKSQKLSKCMGSCIIICDDIPEGWNGCDSLSFDIGPGPTLPFCKLHENLAWYFSGETAKIWINEAGCTFPSLACLREAKKAALAAHALRLEQQQRERDNRLAKAERERLRLAEEEHRQQEILRKASAYDRLVDADLTFHINYNVMYNDHCATKIFVKN</sequence>
<dbReference type="OrthoDB" id="4630416at2759"/>
<dbReference type="Proteomes" id="UP000799291">
    <property type="component" value="Unassembled WGS sequence"/>
</dbReference>
<name>A0A6G1ILS3_9PLEO</name>
<evidence type="ECO:0000313" key="3">
    <source>
        <dbReference type="Proteomes" id="UP000799291"/>
    </source>
</evidence>
<evidence type="ECO:0000256" key="1">
    <source>
        <dbReference type="SAM" id="Coils"/>
    </source>
</evidence>
<organism evidence="2 3">
    <name type="scientific">Lentithecium fluviatile CBS 122367</name>
    <dbReference type="NCBI Taxonomy" id="1168545"/>
    <lineage>
        <taxon>Eukaryota</taxon>
        <taxon>Fungi</taxon>
        <taxon>Dikarya</taxon>
        <taxon>Ascomycota</taxon>
        <taxon>Pezizomycotina</taxon>
        <taxon>Dothideomycetes</taxon>
        <taxon>Pleosporomycetidae</taxon>
        <taxon>Pleosporales</taxon>
        <taxon>Massarineae</taxon>
        <taxon>Lentitheciaceae</taxon>
        <taxon>Lentithecium</taxon>
    </lineage>
</organism>
<dbReference type="AlphaFoldDB" id="A0A6G1ILS3"/>
<gene>
    <name evidence="2" type="ORF">K458DRAFT_394354</name>
</gene>
<keyword evidence="1" id="KW-0175">Coiled coil</keyword>
<dbReference type="EMBL" id="MU005607">
    <property type="protein sequence ID" value="KAF2678943.1"/>
    <property type="molecule type" value="Genomic_DNA"/>
</dbReference>
<evidence type="ECO:0000313" key="2">
    <source>
        <dbReference type="EMBL" id="KAF2678943.1"/>
    </source>
</evidence>
<feature type="coiled-coil region" evidence="1">
    <location>
        <begin position="183"/>
        <end position="229"/>
    </location>
</feature>
<accession>A0A6G1ILS3</accession>